<dbReference type="InterPro" id="IPR011992">
    <property type="entry name" value="EF-hand-dom_pair"/>
</dbReference>
<accession>A0A078AK36</accession>
<evidence type="ECO:0000313" key="3">
    <source>
        <dbReference type="EMBL" id="CDW82261.1"/>
    </source>
</evidence>
<evidence type="ECO:0000256" key="1">
    <source>
        <dbReference type="ARBA" id="ARBA00022837"/>
    </source>
</evidence>
<organism evidence="3 4">
    <name type="scientific">Stylonychia lemnae</name>
    <name type="common">Ciliate</name>
    <dbReference type="NCBI Taxonomy" id="5949"/>
    <lineage>
        <taxon>Eukaryota</taxon>
        <taxon>Sar</taxon>
        <taxon>Alveolata</taxon>
        <taxon>Ciliophora</taxon>
        <taxon>Intramacronucleata</taxon>
        <taxon>Spirotrichea</taxon>
        <taxon>Stichotrichia</taxon>
        <taxon>Sporadotrichida</taxon>
        <taxon>Oxytrichidae</taxon>
        <taxon>Stylonychinae</taxon>
        <taxon>Stylonychia</taxon>
    </lineage>
</organism>
<dbReference type="Proteomes" id="UP000039865">
    <property type="component" value="Unassembled WGS sequence"/>
</dbReference>
<sequence length="139" mass="16708">MTELNLVQVDNPTLEKEYQYFKNVSPKASNKSSRQQYLKELEEIFKMSDRKHDGMIDKQEFRILIKGYFDMKGICATKENFDTYFDKLDINHDQRISFQDFVRFMDQVTENDIIPFLSEEMQNRNLFQDYKQSNTSNSQ</sequence>
<evidence type="ECO:0000313" key="4">
    <source>
        <dbReference type="Proteomes" id="UP000039865"/>
    </source>
</evidence>
<dbReference type="Gene3D" id="1.10.238.10">
    <property type="entry name" value="EF-hand"/>
    <property type="match status" value="1"/>
</dbReference>
<dbReference type="InParanoid" id="A0A078AK36"/>
<proteinExistence type="predicted"/>
<protein>
    <submittedName>
        <fullName evidence="3">Troponin skeletal muscle-like</fullName>
    </submittedName>
</protein>
<dbReference type="PROSITE" id="PS00018">
    <property type="entry name" value="EF_HAND_1"/>
    <property type="match status" value="1"/>
</dbReference>
<dbReference type="GO" id="GO:0005509">
    <property type="term" value="F:calcium ion binding"/>
    <property type="evidence" value="ECO:0007669"/>
    <property type="project" value="InterPro"/>
</dbReference>
<name>A0A078AK36_STYLE</name>
<dbReference type="OrthoDB" id="191686at2759"/>
<dbReference type="Pfam" id="PF13499">
    <property type="entry name" value="EF-hand_7"/>
    <property type="match status" value="1"/>
</dbReference>
<dbReference type="InterPro" id="IPR002048">
    <property type="entry name" value="EF_hand_dom"/>
</dbReference>
<feature type="domain" description="EF-hand" evidence="2">
    <location>
        <begin position="36"/>
        <end position="71"/>
    </location>
</feature>
<gene>
    <name evidence="3" type="primary">Contig8608.g9191</name>
    <name evidence="3" type="ORF">STYLEM_11291</name>
</gene>
<dbReference type="SUPFAM" id="SSF47473">
    <property type="entry name" value="EF-hand"/>
    <property type="match status" value="1"/>
</dbReference>
<dbReference type="PROSITE" id="PS50222">
    <property type="entry name" value="EF_HAND_2"/>
    <property type="match status" value="2"/>
</dbReference>
<feature type="domain" description="EF-hand" evidence="2">
    <location>
        <begin position="76"/>
        <end position="111"/>
    </location>
</feature>
<dbReference type="SMART" id="SM00054">
    <property type="entry name" value="EFh"/>
    <property type="match status" value="2"/>
</dbReference>
<dbReference type="CDD" id="cd00051">
    <property type="entry name" value="EFh"/>
    <property type="match status" value="1"/>
</dbReference>
<evidence type="ECO:0000259" key="2">
    <source>
        <dbReference type="PROSITE" id="PS50222"/>
    </source>
</evidence>
<reference evidence="3 4" key="1">
    <citation type="submission" date="2014-06" db="EMBL/GenBank/DDBJ databases">
        <authorList>
            <person name="Swart Estienne"/>
        </authorList>
    </citation>
    <scope>NUCLEOTIDE SEQUENCE [LARGE SCALE GENOMIC DNA]</scope>
    <source>
        <strain evidence="3 4">130c</strain>
    </source>
</reference>
<keyword evidence="1" id="KW-0106">Calcium</keyword>
<keyword evidence="4" id="KW-1185">Reference proteome</keyword>
<dbReference type="AlphaFoldDB" id="A0A078AK36"/>
<dbReference type="InterPro" id="IPR018247">
    <property type="entry name" value="EF_Hand_1_Ca_BS"/>
</dbReference>
<dbReference type="EMBL" id="CCKQ01010732">
    <property type="protein sequence ID" value="CDW82261.1"/>
    <property type="molecule type" value="Genomic_DNA"/>
</dbReference>